<dbReference type="Gene3D" id="1.10.10.1100">
    <property type="entry name" value="BFD-like [2Fe-2S]-binding domain"/>
    <property type="match status" value="1"/>
</dbReference>
<evidence type="ECO:0000256" key="8">
    <source>
        <dbReference type="ARBA" id="ARBA00023004"/>
    </source>
</evidence>
<dbReference type="InterPro" id="IPR007419">
    <property type="entry name" value="BFD-like_2Fe2S-bd_dom"/>
</dbReference>
<dbReference type="OrthoDB" id="9810782at2"/>
<keyword evidence="13" id="KW-1185">Reference proteome</keyword>
<dbReference type="InterPro" id="IPR041854">
    <property type="entry name" value="BFD-like_2Fe2S-bd_dom_sf"/>
</dbReference>
<proteinExistence type="inferred from homology"/>
<dbReference type="EC" id="1.7.99.4" evidence="12"/>
<dbReference type="Pfam" id="PF00384">
    <property type="entry name" value="Molybdopterin"/>
    <property type="match status" value="1"/>
</dbReference>
<dbReference type="InterPro" id="IPR006963">
    <property type="entry name" value="Mopterin_OxRdtase_4Fe-4S_dom"/>
</dbReference>
<dbReference type="InterPro" id="IPR050123">
    <property type="entry name" value="Prok_molybdopt-oxidoreductase"/>
</dbReference>
<dbReference type="InterPro" id="IPR006656">
    <property type="entry name" value="Mopterin_OxRdtase"/>
</dbReference>
<reference evidence="12 13" key="1">
    <citation type="journal article" date="2012" name="Stand. Genomic Sci.">
        <title>Complete genome sequence of Marinomonas posidonica type strain (IVIA-Po-181(T)).</title>
        <authorList>
            <person name="Lucas-Elio P."/>
            <person name="Goodwin L."/>
            <person name="Woyke T."/>
            <person name="Pitluck S."/>
            <person name="Nolan M."/>
            <person name="Kyrpides N.C."/>
            <person name="Detter J.C."/>
            <person name="Copeland A."/>
            <person name="Lu M."/>
            <person name="Bruce D."/>
            <person name="Detter C."/>
            <person name="Tapia R."/>
            <person name="Han S."/>
            <person name="Land M.L."/>
            <person name="Ivanova N."/>
            <person name="Mikhailova N."/>
            <person name="Johnston A.W."/>
            <person name="Sanchez-Amat A."/>
        </authorList>
    </citation>
    <scope>NUCLEOTIDE SEQUENCE [LARGE SCALE GENOMIC DNA]</scope>
    <source>
        <strain evidence="13">CECT 7376 / NCIMB 14433 / IVIA-Po-181</strain>
    </source>
</reference>
<dbReference type="GO" id="GO:0042128">
    <property type="term" value="P:nitrate assimilation"/>
    <property type="evidence" value="ECO:0007669"/>
    <property type="project" value="UniProtKB-KW"/>
</dbReference>
<dbReference type="PANTHER" id="PTHR43105:SF9">
    <property type="entry name" value="NADPH-FE(3+) OXIDOREDUCTASE SUBUNIT ALPHA"/>
    <property type="match status" value="1"/>
</dbReference>
<dbReference type="Pfam" id="PF04324">
    <property type="entry name" value="Fer2_BFD"/>
    <property type="match status" value="1"/>
</dbReference>
<evidence type="ECO:0000256" key="3">
    <source>
        <dbReference type="ARBA" id="ARBA00008747"/>
    </source>
</evidence>
<dbReference type="Proteomes" id="UP000009230">
    <property type="component" value="Chromosome"/>
</dbReference>
<keyword evidence="10" id="KW-0534">Nitrate assimilation</keyword>
<comment type="cofactor">
    <cofactor evidence="2">
        <name>[4Fe-4S] cluster</name>
        <dbReference type="ChEBI" id="CHEBI:49883"/>
    </cofactor>
</comment>
<evidence type="ECO:0000256" key="2">
    <source>
        <dbReference type="ARBA" id="ARBA00001966"/>
    </source>
</evidence>
<dbReference type="Gene3D" id="2.40.40.20">
    <property type="match status" value="1"/>
</dbReference>
<dbReference type="GO" id="GO:0045333">
    <property type="term" value="P:cellular respiration"/>
    <property type="evidence" value="ECO:0007669"/>
    <property type="project" value="UniProtKB-ARBA"/>
</dbReference>
<dbReference type="CDD" id="cd02791">
    <property type="entry name" value="MopB_CT_Nitrate-R-NapA-like"/>
    <property type="match status" value="1"/>
</dbReference>
<evidence type="ECO:0000313" key="12">
    <source>
        <dbReference type="EMBL" id="AEF54302.1"/>
    </source>
</evidence>
<evidence type="ECO:0000313" key="13">
    <source>
        <dbReference type="Proteomes" id="UP000009230"/>
    </source>
</evidence>
<protein>
    <submittedName>
        <fullName evidence="12">Nitrate reductase</fullName>
        <ecNumber evidence="12">1.7.99.4</ecNumber>
    </submittedName>
</protein>
<dbReference type="Gene3D" id="2.20.25.90">
    <property type="entry name" value="ADC-like domains"/>
    <property type="match status" value="1"/>
</dbReference>
<organism evidence="12 13">
    <name type="scientific">Marinomonas posidonica (strain CECT 7376 / NCIMB 14433 / IVIA-Po-181)</name>
    <dbReference type="NCBI Taxonomy" id="491952"/>
    <lineage>
        <taxon>Bacteria</taxon>
        <taxon>Pseudomonadati</taxon>
        <taxon>Pseudomonadota</taxon>
        <taxon>Gammaproteobacteria</taxon>
        <taxon>Oceanospirillales</taxon>
        <taxon>Oceanospirillaceae</taxon>
        <taxon>Marinomonas</taxon>
    </lineage>
</organism>
<dbReference type="Gene3D" id="3.40.228.10">
    <property type="entry name" value="Dimethylsulfoxide Reductase, domain 2"/>
    <property type="match status" value="1"/>
</dbReference>
<dbReference type="InterPro" id="IPR009010">
    <property type="entry name" value="Asp_de-COase-like_dom_sf"/>
</dbReference>
<accession>F6CW03</accession>
<keyword evidence="4" id="KW-0004">4Fe-4S</keyword>
<dbReference type="GO" id="GO:0016491">
    <property type="term" value="F:oxidoreductase activity"/>
    <property type="evidence" value="ECO:0007669"/>
    <property type="project" value="UniProtKB-KW"/>
</dbReference>
<dbReference type="eggNOG" id="COG0243">
    <property type="taxonomic scope" value="Bacteria"/>
</dbReference>
<keyword evidence="7 12" id="KW-0560">Oxidoreductase</keyword>
<dbReference type="GO" id="GO:0046872">
    <property type="term" value="F:metal ion binding"/>
    <property type="evidence" value="ECO:0007669"/>
    <property type="project" value="UniProtKB-KW"/>
</dbReference>
<dbReference type="GO" id="GO:0016020">
    <property type="term" value="C:membrane"/>
    <property type="evidence" value="ECO:0007669"/>
    <property type="project" value="TreeGrafter"/>
</dbReference>
<keyword evidence="5" id="KW-0500">Molybdenum</keyword>
<keyword evidence="8" id="KW-0408">Iron</keyword>
<dbReference type="GO" id="GO:1990204">
    <property type="term" value="C:oxidoreductase complex"/>
    <property type="evidence" value="ECO:0007669"/>
    <property type="project" value="UniProtKB-ARBA"/>
</dbReference>
<dbReference type="HOGENOM" id="CLU_000422_13_4_6"/>
<dbReference type="GO" id="GO:0043546">
    <property type="term" value="F:molybdopterin cofactor binding"/>
    <property type="evidence" value="ECO:0007669"/>
    <property type="project" value="InterPro"/>
</dbReference>
<comment type="cofactor">
    <cofactor evidence="1">
        <name>Mo-bis(molybdopterin guanine dinucleotide)</name>
        <dbReference type="ChEBI" id="CHEBI:60539"/>
    </cofactor>
</comment>
<dbReference type="KEGG" id="mpc:Mar181_1255"/>
<dbReference type="InterPro" id="IPR006657">
    <property type="entry name" value="MoPterin_dinucl-bd_dom"/>
</dbReference>
<dbReference type="Pfam" id="PF04879">
    <property type="entry name" value="Molybdop_Fe4S4"/>
    <property type="match status" value="1"/>
</dbReference>
<evidence type="ECO:0000256" key="10">
    <source>
        <dbReference type="ARBA" id="ARBA00023063"/>
    </source>
</evidence>
<dbReference type="Pfam" id="PF01568">
    <property type="entry name" value="Molydop_binding"/>
    <property type="match status" value="1"/>
</dbReference>
<feature type="domain" description="4Fe-4S Mo/W bis-MGD-type" evidence="11">
    <location>
        <begin position="3"/>
        <end position="62"/>
    </location>
</feature>
<evidence type="ECO:0000256" key="6">
    <source>
        <dbReference type="ARBA" id="ARBA00022723"/>
    </source>
</evidence>
<comment type="similarity">
    <text evidence="3">Belongs to the prokaryotic molybdopterin-containing oxidoreductase family. NasA/NapA/NarB subfamily.</text>
</comment>
<dbReference type="STRING" id="491952.Mar181_1255"/>
<sequence length="892" mass="97422">MAQAFQKTTCPYCGVGCGVNMVLPSADNDPVPPVSGDEMHPANFGRLCVKGSSLAQTLIDHDRLLTPSIHGHSASWDEALDTISDKIAQVVKDHGPDAFAFYLSGQILTEDYYVANKLAKGFIGTANVDTNSRLCMASAVVAYKRAFGSDTVPCCYEDLECCDLLIMVGSNAAWTHPVLYQRIAAAKQKRPHMKVVVIDPRQTATCDIADLHLAIKPGSDAAIFSYLLCHSDRANVLDHSYMADSTSGFDDALKCAYEATPSLSSTADFCGVPEEHLTLLANWWADIDKTVTFYSQGINQSSSGVDKCNAIINCHLATGRIGKAGAGPFSITGQPNAMGGREVGGLANQLAAHMDFATPGARDLVQRFWQAPNMASENGLKAVDLFQAMEAGKIKVVWIMSTNPMVSMPDTAQVRRALEKCELVIVSDCKNNTDTTTMADILLPATGWSEKNGTVTNSERRISRQRGLLPAPGEARHDWWAICEVAKKLGFQSAFDYQGAHDIFVEHAALSAFENDGTRDFDIGHFHSMTQAEYDTLVPVQWPVPKGQPEGTKRMFTDGQFFTSDRKAHFIPITPVLPQQASNQEWPYVLNTGRVRDQWHTMTRTGDAASLARHTNQPYVEIHPRDVKALGLQDQGLARLVSPSGQAILKVKTSRATSPGQVFAPIHWTQAFANASVVSNLIPQVVDPLSGQPESKHAVIRLEAIAKKVLFGSILSRQTLDLSDFLYWCRIPSEHGFYYEVALSSAADVEKTVRNLTLQTGLSEHWLEYQNPLSGQSRMAWLEEDQLALLLYWHSKPNNLSMDWLVTKLAPDSRVLEQERLAILAGSLAQAEDKGEIICSCFQVGSKQIQKAVAEGVGSVAELGSQLKCGSNCGSCIPELKQFIPSDVEKSA</sequence>
<dbReference type="SUPFAM" id="SSF50692">
    <property type="entry name" value="ADC-like"/>
    <property type="match status" value="1"/>
</dbReference>
<evidence type="ECO:0000256" key="1">
    <source>
        <dbReference type="ARBA" id="ARBA00001942"/>
    </source>
</evidence>
<evidence type="ECO:0000259" key="11">
    <source>
        <dbReference type="PROSITE" id="PS51669"/>
    </source>
</evidence>
<dbReference type="SMART" id="SM00926">
    <property type="entry name" value="Molybdop_Fe4S4"/>
    <property type="match status" value="1"/>
</dbReference>
<evidence type="ECO:0000256" key="9">
    <source>
        <dbReference type="ARBA" id="ARBA00023014"/>
    </source>
</evidence>
<evidence type="ECO:0000256" key="7">
    <source>
        <dbReference type="ARBA" id="ARBA00023002"/>
    </source>
</evidence>
<keyword evidence="9" id="KW-0411">Iron-sulfur</keyword>
<dbReference type="PROSITE" id="PS51669">
    <property type="entry name" value="4FE4S_MOW_BIS_MGD"/>
    <property type="match status" value="1"/>
</dbReference>
<dbReference type="Gene3D" id="3.40.50.740">
    <property type="match status" value="1"/>
</dbReference>
<gene>
    <name evidence="12" type="ordered locus">Mar181_1255</name>
</gene>
<evidence type="ECO:0000256" key="5">
    <source>
        <dbReference type="ARBA" id="ARBA00022505"/>
    </source>
</evidence>
<dbReference type="InterPro" id="IPR041957">
    <property type="entry name" value="CT_Nitrate-R-NapA-like"/>
</dbReference>
<dbReference type="EMBL" id="CP002771">
    <property type="protein sequence ID" value="AEF54302.1"/>
    <property type="molecule type" value="Genomic_DNA"/>
</dbReference>
<dbReference type="AlphaFoldDB" id="F6CW03"/>
<keyword evidence="6" id="KW-0479">Metal-binding</keyword>
<dbReference type="PANTHER" id="PTHR43105">
    <property type="entry name" value="RESPIRATORY NITRATE REDUCTASE"/>
    <property type="match status" value="1"/>
</dbReference>
<dbReference type="RefSeq" id="WP_013795778.1">
    <property type="nucleotide sequence ID" value="NC_015559.1"/>
</dbReference>
<evidence type="ECO:0000256" key="4">
    <source>
        <dbReference type="ARBA" id="ARBA00022485"/>
    </source>
</evidence>
<dbReference type="SUPFAM" id="SSF53706">
    <property type="entry name" value="Formate dehydrogenase/DMSO reductase, domains 1-3"/>
    <property type="match status" value="1"/>
</dbReference>
<name>F6CW03_MARPP</name>
<dbReference type="CDD" id="cd02754">
    <property type="entry name" value="MopB_Nitrate-R-NapA-like"/>
    <property type="match status" value="1"/>
</dbReference>
<dbReference type="GO" id="GO:0051539">
    <property type="term" value="F:4 iron, 4 sulfur cluster binding"/>
    <property type="evidence" value="ECO:0007669"/>
    <property type="project" value="UniProtKB-KW"/>
</dbReference>